<dbReference type="InterPro" id="IPR002018">
    <property type="entry name" value="CarbesteraseB"/>
</dbReference>
<dbReference type="InterPro" id="IPR050309">
    <property type="entry name" value="Type-B_Carboxylest/Lipase"/>
</dbReference>
<dbReference type="InterPro" id="IPR029058">
    <property type="entry name" value="AB_hydrolase_fold"/>
</dbReference>
<name>A0ABX9JQJ2_9BACT</name>
<gene>
    <name evidence="5" type="ORF">ATI61_114119</name>
</gene>
<dbReference type="InterPro" id="IPR000997">
    <property type="entry name" value="Cholinesterase"/>
</dbReference>
<dbReference type="PANTHER" id="PTHR11559">
    <property type="entry name" value="CARBOXYLESTERASE"/>
    <property type="match status" value="1"/>
</dbReference>
<evidence type="ECO:0000313" key="5">
    <source>
        <dbReference type="EMBL" id="REG24511.1"/>
    </source>
</evidence>
<evidence type="ECO:0000256" key="3">
    <source>
        <dbReference type="RuleBase" id="RU361235"/>
    </source>
</evidence>
<dbReference type="PRINTS" id="PR00878">
    <property type="entry name" value="CHOLNESTRASE"/>
</dbReference>
<dbReference type="PROSITE" id="PS00122">
    <property type="entry name" value="CARBOXYLESTERASE_B_1"/>
    <property type="match status" value="1"/>
</dbReference>
<reference evidence="5 6" key="1">
    <citation type="submission" date="2018-08" db="EMBL/GenBank/DDBJ databases">
        <title>Genomic Encyclopedia of Archaeal and Bacterial Type Strains, Phase II (KMG-II): from individual species to whole genera.</title>
        <authorList>
            <person name="Goeker M."/>
        </authorList>
    </citation>
    <scope>NUCLEOTIDE SEQUENCE [LARGE SCALE GENOMIC DNA]</scope>
    <source>
        <strain evidence="5 6">DSM 2261</strain>
    </source>
</reference>
<proteinExistence type="inferred from homology"/>
<dbReference type="Gene3D" id="3.40.50.1820">
    <property type="entry name" value="alpha/beta hydrolase"/>
    <property type="match status" value="1"/>
</dbReference>
<evidence type="ECO:0000256" key="2">
    <source>
        <dbReference type="ARBA" id="ARBA00022801"/>
    </source>
</evidence>
<organism evidence="5 6">
    <name type="scientific">Archangium gephyra</name>
    <dbReference type="NCBI Taxonomy" id="48"/>
    <lineage>
        <taxon>Bacteria</taxon>
        <taxon>Pseudomonadati</taxon>
        <taxon>Myxococcota</taxon>
        <taxon>Myxococcia</taxon>
        <taxon>Myxococcales</taxon>
        <taxon>Cystobacterineae</taxon>
        <taxon>Archangiaceae</taxon>
        <taxon>Archangium</taxon>
    </lineage>
</organism>
<keyword evidence="6" id="KW-1185">Reference proteome</keyword>
<feature type="domain" description="Carboxylesterase type B" evidence="4">
    <location>
        <begin position="35"/>
        <end position="509"/>
    </location>
</feature>
<sequence length="524" mass="54956">MMRTSPWLLVLAVSLWGCDKGPMENPPPSIVVGEEVVTDDGPVRGRFASDLVLFQGIPYAAPPTGNLRWAPPVRPEPWTTPRQATAFGPVCPQTKSTPAQSEDCLTLNLWAHPKGPARAVLVWIHGGGFVEGDAGEQWYDGAELARRQDIVVVSVNYRLGLLGFLALPQLTAPDGGTGNWGLRDQIAALDWVRRNIAAFGGDPSRVMITGESAGGASVVALLASPPAQGLFQRAAIQSGLYRSVLAKDEPVGAFPSASLVGLQSAIRLGCSSGDIAACLRGKTPAQVLEAQSQLSPVYELGIALTPTLPVVDGVILTERPLARLRSGSGDVPVLMGANDDELSFVMASSGVVGNAGDFGRYVDLMGAGAKKEELTALYQPSVVGEVVAATALGTDVSFTCPARKLAEVSAAAGSSNAWLYRFGHALPNGPLAALGVVHGTDLLYLFGRFDQVATTPTQADLELSARVQDAWGSLARTGVPTTTPEWPAFSPAGGFLTWNTPISTETTWRSGRCATLEALGLLPE</sequence>
<dbReference type="Pfam" id="PF00135">
    <property type="entry name" value="COesterase"/>
    <property type="match status" value="1"/>
</dbReference>
<protein>
    <recommendedName>
        <fullName evidence="3">Carboxylic ester hydrolase</fullName>
        <ecNumber evidence="3">3.1.1.-</ecNumber>
    </recommendedName>
</protein>
<dbReference type="SUPFAM" id="SSF53474">
    <property type="entry name" value="alpha/beta-Hydrolases"/>
    <property type="match status" value="1"/>
</dbReference>
<accession>A0ABX9JQJ2</accession>
<dbReference type="Proteomes" id="UP000256345">
    <property type="component" value="Unassembled WGS sequence"/>
</dbReference>
<comment type="similarity">
    <text evidence="1 3">Belongs to the type-B carboxylesterase/lipase family.</text>
</comment>
<evidence type="ECO:0000256" key="1">
    <source>
        <dbReference type="ARBA" id="ARBA00005964"/>
    </source>
</evidence>
<evidence type="ECO:0000313" key="6">
    <source>
        <dbReference type="Proteomes" id="UP000256345"/>
    </source>
</evidence>
<dbReference type="EC" id="3.1.1.-" evidence="3"/>
<dbReference type="EMBL" id="QUMU01000014">
    <property type="protein sequence ID" value="REG24511.1"/>
    <property type="molecule type" value="Genomic_DNA"/>
</dbReference>
<comment type="caution">
    <text evidence="5">The sequence shown here is derived from an EMBL/GenBank/DDBJ whole genome shotgun (WGS) entry which is preliminary data.</text>
</comment>
<evidence type="ECO:0000259" key="4">
    <source>
        <dbReference type="Pfam" id="PF00135"/>
    </source>
</evidence>
<keyword evidence="2 3" id="KW-0378">Hydrolase</keyword>
<dbReference type="InterPro" id="IPR019826">
    <property type="entry name" value="Carboxylesterase_B_AS"/>
</dbReference>
<dbReference type="RefSeq" id="WP_082175120.1">
    <property type="nucleotide sequence ID" value="NZ_CP011509.1"/>
</dbReference>